<reference evidence="2" key="1">
    <citation type="journal article" date="2014" name="Front. Microbiol.">
        <title>High frequency of phylogenetically diverse reductive dehalogenase-homologous genes in deep subseafloor sedimentary metagenomes.</title>
        <authorList>
            <person name="Kawai M."/>
            <person name="Futagami T."/>
            <person name="Toyoda A."/>
            <person name="Takaki Y."/>
            <person name="Nishi S."/>
            <person name="Hori S."/>
            <person name="Arai W."/>
            <person name="Tsubouchi T."/>
            <person name="Morono Y."/>
            <person name="Uchiyama I."/>
            <person name="Ito T."/>
            <person name="Fujiyama A."/>
            <person name="Inagaki F."/>
            <person name="Takami H."/>
        </authorList>
    </citation>
    <scope>NUCLEOTIDE SEQUENCE</scope>
    <source>
        <strain evidence="2">Expedition CK06-06</strain>
    </source>
</reference>
<feature type="domain" description="Helix-turn-helix type 11" evidence="1">
    <location>
        <begin position="11"/>
        <end position="58"/>
    </location>
</feature>
<dbReference type="InterPro" id="IPR013196">
    <property type="entry name" value="HTH_11"/>
</dbReference>
<sequence>MPKNKKMNAKQKIFNAIKETSPKDSSIQEIADITKISRETVSKYVGILEAENKIKLTREV</sequence>
<comment type="caution">
    <text evidence="2">The sequence shown here is derived from an EMBL/GenBank/DDBJ whole genome shotgun (WGS) entry which is preliminary data.</text>
</comment>
<feature type="non-terminal residue" evidence="2">
    <location>
        <position position="60"/>
    </location>
</feature>
<dbReference type="SUPFAM" id="SSF46785">
    <property type="entry name" value="Winged helix' DNA-binding domain"/>
    <property type="match status" value="1"/>
</dbReference>
<dbReference type="InterPro" id="IPR036390">
    <property type="entry name" value="WH_DNA-bd_sf"/>
</dbReference>
<dbReference type="Gene3D" id="1.10.10.60">
    <property type="entry name" value="Homeodomain-like"/>
    <property type="match status" value="1"/>
</dbReference>
<gene>
    <name evidence="2" type="ORF">S01H1_15837</name>
</gene>
<dbReference type="AlphaFoldDB" id="X0S6L1"/>
<dbReference type="EMBL" id="BARS01008292">
    <property type="protein sequence ID" value="GAF76649.1"/>
    <property type="molecule type" value="Genomic_DNA"/>
</dbReference>
<organism evidence="2">
    <name type="scientific">marine sediment metagenome</name>
    <dbReference type="NCBI Taxonomy" id="412755"/>
    <lineage>
        <taxon>unclassified sequences</taxon>
        <taxon>metagenomes</taxon>
        <taxon>ecological metagenomes</taxon>
    </lineage>
</organism>
<dbReference type="Pfam" id="PF08279">
    <property type="entry name" value="HTH_11"/>
    <property type="match status" value="1"/>
</dbReference>
<evidence type="ECO:0000259" key="1">
    <source>
        <dbReference type="Pfam" id="PF08279"/>
    </source>
</evidence>
<accession>X0S6L1</accession>
<protein>
    <recommendedName>
        <fullName evidence="1">Helix-turn-helix type 11 domain-containing protein</fullName>
    </recommendedName>
</protein>
<evidence type="ECO:0000313" key="2">
    <source>
        <dbReference type="EMBL" id="GAF76649.1"/>
    </source>
</evidence>
<proteinExistence type="predicted"/>
<name>X0S6L1_9ZZZZ</name>